<sequence length="89" mass="10027">MKKALLFIGSIALCLIIFIAMPYCLLKNSFSNDCESKTSSCSKTIEHKIKIINSISESDVLYQDQNSIEDSTDKSHRDQFISSLFLSDN</sequence>
<dbReference type="AlphaFoldDB" id="A0A0M0LCE6"/>
<proteinExistence type="predicted"/>
<dbReference type="EMBL" id="LILB01000007">
    <property type="protein sequence ID" value="KOO48378.1"/>
    <property type="molecule type" value="Genomic_DNA"/>
</dbReference>
<accession>A0A0M0LCE6</accession>
<organism evidence="1 2">
    <name type="scientific">Viridibacillus arvi</name>
    <dbReference type="NCBI Taxonomy" id="263475"/>
    <lineage>
        <taxon>Bacteria</taxon>
        <taxon>Bacillati</taxon>
        <taxon>Bacillota</taxon>
        <taxon>Bacilli</taxon>
        <taxon>Bacillales</taxon>
        <taxon>Caryophanaceae</taxon>
        <taxon>Viridibacillus</taxon>
    </lineage>
</organism>
<dbReference type="GeneID" id="301138082"/>
<gene>
    <name evidence="1" type="ORF">AMD00_18470</name>
</gene>
<dbReference type="OrthoDB" id="2454186at2"/>
<evidence type="ECO:0000313" key="1">
    <source>
        <dbReference type="EMBL" id="KOO48378.1"/>
    </source>
</evidence>
<dbReference type="RefSeq" id="WP_053418514.1">
    <property type="nucleotide sequence ID" value="NZ_JBCMHV010000016.1"/>
</dbReference>
<evidence type="ECO:0000313" key="2">
    <source>
        <dbReference type="Proteomes" id="UP000036867"/>
    </source>
</evidence>
<dbReference type="Proteomes" id="UP000036867">
    <property type="component" value="Unassembled WGS sequence"/>
</dbReference>
<name>A0A0M0LCE6_9BACL</name>
<protein>
    <submittedName>
        <fullName evidence="1">Uncharacterized protein</fullName>
    </submittedName>
</protein>
<reference evidence="2" key="1">
    <citation type="submission" date="2015-08" db="EMBL/GenBank/DDBJ databases">
        <title>Fjat-10028 dsm 16317.</title>
        <authorList>
            <person name="Liu B."/>
            <person name="Wang J."/>
            <person name="Zhu Y."/>
            <person name="Liu G."/>
            <person name="Chen Q."/>
            <person name="Chen Z."/>
            <person name="Lan J."/>
            <person name="Che J."/>
            <person name="Ge C."/>
            <person name="Shi H."/>
            <person name="Pan Z."/>
            <person name="Liu X."/>
        </authorList>
    </citation>
    <scope>NUCLEOTIDE SEQUENCE [LARGE SCALE GENOMIC DNA]</scope>
    <source>
        <strain evidence="2">DSM 16317</strain>
    </source>
</reference>
<dbReference type="STRING" id="263475.AMD00_18470"/>
<comment type="caution">
    <text evidence="1">The sequence shown here is derived from an EMBL/GenBank/DDBJ whole genome shotgun (WGS) entry which is preliminary data.</text>
</comment>
<keyword evidence="2" id="KW-1185">Reference proteome</keyword>